<dbReference type="OrthoDB" id="8964260at2759"/>
<evidence type="ECO:0000313" key="2">
    <source>
        <dbReference type="RefSeq" id="XP_010794880.1"/>
    </source>
</evidence>
<name>A0A6I9Q2B2_9TELE</name>
<dbReference type="Proteomes" id="UP000504611">
    <property type="component" value="Unplaced"/>
</dbReference>
<accession>A0A6I9Q2B2</accession>
<sequence length="199" mass="20920">MASELLLSTRMRHEDDIFVHRPPGWQSGNRYSGLSGRKHTSFTACLKVWTLEEAPAPVEVAPVEEAPAPVEEAPAPVEVAPVEEAPAPVEVAPVEEAPAPVEVAPVEEAPAPVEVAPVEEAPAPVEEAPAPVEEAPAPVVVAPVVEAPAETLAEGPQREYIVVVLEGAPKAEKRLKVLGVSSMTGRVITAPEEDRSPAE</sequence>
<dbReference type="GeneID" id="104967162"/>
<keyword evidence="1" id="KW-1185">Reference proteome</keyword>
<gene>
    <name evidence="2" type="primary">LOC104967162</name>
</gene>
<protein>
    <submittedName>
        <fullName evidence="2">Fibrous sheath CABYR-binding protein-like</fullName>
    </submittedName>
</protein>
<dbReference type="AlphaFoldDB" id="A0A6I9Q2B2"/>
<organism evidence="1 2">
    <name type="scientific">Notothenia coriiceps</name>
    <name type="common">black rockcod</name>
    <dbReference type="NCBI Taxonomy" id="8208"/>
    <lineage>
        <taxon>Eukaryota</taxon>
        <taxon>Metazoa</taxon>
        <taxon>Chordata</taxon>
        <taxon>Craniata</taxon>
        <taxon>Vertebrata</taxon>
        <taxon>Euteleostomi</taxon>
        <taxon>Actinopterygii</taxon>
        <taxon>Neopterygii</taxon>
        <taxon>Teleostei</taxon>
        <taxon>Neoteleostei</taxon>
        <taxon>Acanthomorphata</taxon>
        <taxon>Eupercaria</taxon>
        <taxon>Perciformes</taxon>
        <taxon>Notothenioidei</taxon>
        <taxon>Nototheniidae</taxon>
        <taxon>Notothenia</taxon>
    </lineage>
</organism>
<dbReference type="KEGG" id="ncc:104967162"/>
<reference evidence="2" key="1">
    <citation type="submission" date="2025-08" db="UniProtKB">
        <authorList>
            <consortium name="RefSeq"/>
        </authorList>
    </citation>
    <scope>IDENTIFICATION</scope>
    <source>
        <tissue evidence="2">Muscle</tissue>
    </source>
</reference>
<proteinExistence type="predicted"/>
<dbReference type="RefSeq" id="XP_010794880.1">
    <property type="nucleotide sequence ID" value="XM_010796578.1"/>
</dbReference>
<evidence type="ECO:0000313" key="1">
    <source>
        <dbReference type="Proteomes" id="UP000504611"/>
    </source>
</evidence>